<proteinExistence type="predicted"/>
<protein>
    <submittedName>
        <fullName evidence="1">Uncharacterized protein</fullName>
    </submittedName>
</protein>
<dbReference type="EMBL" id="JBHUCX010000028">
    <property type="protein sequence ID" value="MFD1675412.1"/>
    <property type="molecule type" value="Genomic_DNA"/>
</dbReference>
<evidence type="ECO:0000313" key="2">
    <source>
        <dbReference type="Proteomes" id="UP001597079"/>
    </source>
</evidence>
<evidence type="ECO:0000313" key="1">
    <source>
        <dbReference type="EMBL" id="MFD1675412.1"/>
    </source>
</evidence>
<keyword evidence="2" id="KW-1185">Reference proteome</keyword>
<gene>
    <name evidence="1" type="ORF">ACFSB2_11975</name>
</gene>
<comment type="caution">
    <text evidence="1">The sequence shown here is derived from an EMBL/GenBank/DDBJ whole genome shotgun (WGS) entry which is preliminary data.</text>
</comment>
<dbReference type="RefSeq" id="WP_377943284.1">
    <property type="nucleotide sequence ID" value="NZ_JBHUCX010000028.1"/>
</dbReference>
<accession>A0ABW4JK02</accession>
<sequence length="101" mass="10320">MDTYTVIADFRDKETGKLVCKGSTIEADDERAKALQKAGVIGADPVSDDDTGDLEIKHLGGGVYLLPNGEKVKGKEAAIAALANIEAGDGDGAKTGDGTGQ</sequence>
<dbReference type="Proteomes" id="UP001597079">
    <property type="component" value="Unassembled WGS sequence"/>
</dbReference>
<name>A0ABW4JK02_9BACL</name>
<reference evidence="2" key="1">
    <citation type="journal article" date="2019" name="Int. J. Syst. Evol. Microbiol.">
        <title>The Global Catalogue of Microorganisms (GCM) 10K type strain sequencing project: providing services to taxonomists for standard genome sequencing and annotation.</title>
        <authorList>
            <consortium name="The Broad Institute Genomics Platform"/>
            <consortium name="The Broad Institute Genome Sequencing Center for Infectious Disease"/>
            <person name="Wu L."/>
            <person name="Ma J."/>
        </authorList>
    </citation>
    <scope>NUCLEOTIDE SEQUENCE [LARGE SCALE GENOMIC DNA]</scope>
    <source>
        <strain evidence="2">CGMCC 1.12286</strain>
    </source>
</reference>
<organism evidence="1 2">
    <name type="scientific">Alicyclobacillus fodiniaquatilis</name>
    <dbReference type="NCBI Taxonomy" id="1661150"/>
    <lineage>
        <taxon>Bacteria</taxon>
        <taxon>Bacillati</taxon>
        <taxon>Bacillota</taxon>
        <taxon>Bacilli</taxon>
        <taxon>Bacillales</taxon>
        <taxon>Alicyclobacillaceae</taxon>
        <taxon>Alicyclobacillus</taxon>
    </lineage>
</organism>